<dbReference type="Proteomes" id="UP000187013">
    <property type="component" value="Unassembled WGS sequence"/>
</dbReference>
<protein>
    <recommendedName>
        <fullName evidence="2">DUF676 domain-containing protein</fullName>
    </recommendedName>
</protein>
<evidence type="ECO:0000256" key="1">
    <source>
        <dbReference type="ARBA" id="ARBA00007920"/>
    </source>
</evidence>
<comment type="similarity">
    <text evidence="1">Belongs to the putative lipase ROG1 family.</text>
</comment>
<dbReference type="SUPFAM" id="SSF53474">
    <property type="entry name" value="alpha/beta-Hydrolases"/>
    <property type="match status" value="1"/>
</dbReference>
<evidence type="ECO:0000259" key="2">
    <source>
        <dbReference type="Pfam" id="PF05057"/>
    </source>
</evidence>
<dbReference type="InterPro" id="IPR029058">
    <property type="entry name" value="AB_hydrolase_fold"/>
</dbReference>
<gene>
    <name evidence="3" type="ORF">ZYGR_0I07940</name>
</gene>
<dbReference type="AlphaFoldDB" id="A0A1Q2ZYE0"/>
<evidence type="ECO:0000313" key="4">
    <source>
        <dbReference type="Proteomes" id="UP000187013"/>
    </source>
</evidence>
<dbReference type="OrthoDB" id="5592486at2759"/>
<evidence type="ECO:0000313" key="3">
    <source>
        <dbReference type="EMBL" id="GAV48497.1"/>
    </source>
</evidence>
<organism evidence="3 4">
    <name type="scientific">Zygosaccharomyces rouxii</name>
    <dbReference type="NCBI Taxonomy" id="4956"/>
    <lineage>
        <taxon>Eukaryota</taxon>
        <taxon>Fungi</taxon>
        <taxon>Dikarya</taxon>
        <taxon>Ascomycota</taxon>
        <taxon>Saccharomycotina</taxon>
        <taxon>Saccharomycetes</taxon>
        <taxon>Saccharomycetales</taxon>
        <taxon>Saccharomycetaceae</taxon>
        <taxon>Zygosaccharomyces</taxon>
    </lineage>
</organism>
<dbReference type="EMBL" id="BDGX01000009">
    <property type="protein sequence ID" value="GAV48497.1"/>
    <property type="molecule type" value="Genomic_DNA"/>
</dbReference>
<accession>A0A1Q2ZYE0</accession>
<dbReference type="Pfam" id="PF05057">
    <property type="entry name" value="DUF676"/>
    <property type="match status" value="1"/>
</dbReference>
<sequence>MTCFKSLLHSYYLPFALFSSTNGTRKHSQPVKPIEPNDEDVYFDSFPPKDHYQVPKNPIVLCHGLSGFDKIILIPSIYQLTKIIRQSIMANNSEHFIETEDQPTGNGFLEIEYWIGVKEKLEKKGCTVLVTKVPSFGSIEERALSLHSFLEKETQNLRHTATKNEIYNVKGDDTASSIVPGPIKLNLIAHSMGGLDCRFLISKIKNKNYQVLSLTTVSTPHHGSEMADYVVNLIQDLKKLAPSEPEKLILPPSIHELTTKYMSFFNATTPNDPTVSYFSYGSCFSPRWFNTFYMTWKIIHNLSGGQPNDGMVTVQSSKWGHFRGCLLDTDHLDIINWKNKLQRDFSKSVFNASKAASQSLRPDIDILNFYLYIADDLARRGF</sequence>
<dbReference type="Gene3D" id="3.40.50.1820">
    <property type="entry name" value="alpha/beta hydrolase"/>
    <property type="match status" value="1"/>
</dbReference>
<dbReference type="InterPro" id="IPR007751">
    <property type="entry name" value="DUF676_lipase-like"/>
</dbReference>
<proteinExistence type="inferred from homology"/>
<feature type="domain" description="DUF676" evidence="2">
    <location>
        <begin position="176"/>
        <end position="239"/>
    </location>
</feature>
<reference evidence="3 4" key="1">
    <citation type="submission" date="2016-08" db="EMBL/GenBank/DDBJ databases">
        <title>Draft genome sequence of allopolyploid Zygosaccharomyces rouxii.</title>
        <authorList>
            <person name="Watanabe J."/>
            <person name="Uehara K."/>
            <person name="Mogi Y."/>
            <person name="Tsukioka Y."/>
        </authorList>
    </citation>
    <scope>NUCLEOTIDE SEQUENCE [LARGE SCALE GENOMIC DNA]</scope>
    <source>
        <strain evidence="3 4">NBRC 110957</strain>
    </source>
</reference>
<name>A0A1Q2ZYE0_ZYGRO</name>
<dbReference type="PANTHER" id="PTHR11440">
    <property type="entry name" value="LECITHIN-CHOLESTEROL ACYLTRANSFERASE-RELATED"/>
    <property type="match status" value="1"/>
</dbReference>
<comment type="caution">
    <text evidence="3">The sequence shown here is derived from an EMBL/GenBank/DDBJ whole genome shotgun (WGS) entry which is preliminary data.</text>
</comment>